<sequence>MPKRPASGISRETLRTGSKKVRLDRDLNSETNTSTPSTWTSPMRASPRKRPAPEDSEADGPSTSTHASKKARTGDRPRHGRDFHLRISSQWPDIDDRSRPDISAETAQLQQSRQRIRTAIDRAEHHFRELQQEYIRFRESRNRLPSPVLSDEGSGGSDSEADQYGCTPMMLGMENDDPRVEEVFGIEYARRLEERSRHRPSTRSLPPHMRRKTFPTTELQRRGRQRRRTTSRTTTVATKHPRPELTKALPRRQTRQSRHLEAFYELDNYGRARLV</sequence>
<evidence type="ECO:0000313" key="4">
    <source>
        <dbReference type="Proteomes" id="UP000094444"/>
    </source>
</evidence>
<evidence type="ECO:0000256" key="2">
    <source>
        <dbReference type="SAM" id="MobiDB-lite"/>
    </source>
</evidence>
<feature type="compositionally biased region" description="Basic and acidic residues" evidence="2">
    <location>
        <begin position="72"/>
        <end position="85"/>
    </location>
</feature>
<feature type="region of interest" description="Disordered" evidence="2">
    <location>
        <begin position="1"/>
        <end position="99"/>
    </location>
</feature>
<organism evidence="3 4">
    <name type="scientific">Diaporthe helianthi</name>
    <dbReference type="NCBI Taxonomy" id="158607"/>
    <lineage>
        <taxon>Eukaryota</taxon>
        <taxon>Fungi</taxon>
        <taxon>Dikarya</taxon>
        <taxon>Ascomycota</taxon>
        <taxon>Pezizomycotina</taxon>
        <taxon>Sordariomycetes</taxon>
        <taxon>Sordariomycetidae</taxon>
        <taxon>Diaporthales</taxon>
        <taxon>Diaporthaceae</taxon>
        <taxon>Diaporthe</taxon>
    </lineage>
</organism>
<dbReference type="Proteomes" id="UP000094444">
    <property type="component" value="Unassembled WGS sequence"/>
</dbReference>
<feature type="region of interest" description="Disordered" evidence="2">
    <location>
        <begin position="194"/>
        <end position="241"/>
    </location>
</feature>
<dbReference type="InParanoid" id="A0A2P5HGU9"/>
<evidence type="ECO:0000313" key="3">
    <source>
        <dbReference type="EMBL" id="POS69477.1"/>
    </source>
</evidence>
<dbReference type="EMBL" id="MAVT02002243">
    <property type="protein sequence ID" value="POS69477.1"/>
    <property type="molecule type" value="Genomic_DNA"/>
</dbReference>
<reference evidence="3" key="1">
    <citation type="submission" date="2017-09" db="EMBL/GenBank/DDBJ databases">
        <title>Polyketide synthases of a Diaporthe helianthi virulent isolate.</title>
        <authorList>
            <person name="Baroncelli R."/>
        </authorList>
    </citation>
    <scope>NUCLEOTIDE SEQUENCE [LARGE SCALE GENOMIC DNA]</scope>
    <source>
        <strain evidence="3">7/96</strain>
    </source>
</reference>
<keyword evidence="4" id="KW-1185">Reference proteome</keyword>
<gene>
    <name evidence="3" type="ORF">DHEL01_v212128</name>
</gene>
<name>A0A2P5HGU9_DIAHE</name>
<protein>
    <submittedName>
        <fullName evidence="3">Uncharacterized protein</fullName>
    </submittedName>
</protein>
<keyword evidence="1" id="KW-0175">Coiled coil</keyword>
<dbReference type="OrthoDB" id="4752512at2759"/>
<accession>A0A2P5HGU9</accession>
<comment type="caution">
    <text evidence="3">The sequence shown here is derived from an EMBL/GenBank/DDBJ whole genome shotgun (WGS) entry which is preliminary data.</text>
</comment>
<feature type="coiled-coil region" evidence="1">
    <location>
        <begin position="113"/>
        <end position="140"/>
    </location>
</feature>
<evidence type="ECO:0000256" key="1">
    <source>
        <dbReference type="SAM" id="Coils"/>
    </source>
</evidence>
<proteinExistence type="predicted"/>
<feature type="compositionally biased region" description="Low complexity" evidence="2">
    <location>
        <begin position="29"/>
        <end position="42"/>
    </location>
</feature>
<dbReference type="AlphaFoldDB" id="A0A2P5HGU9"/>